<dbReference type="InterPro" id="IPR036097">
    <property type="entry name" value="HisK_dim/P_sf"/>
</dbReference>
<organism evidence="7 8">
    <name type="scientific">Orbilia oligospora</name>
    <name type="common">Nematode-trapping fungus</name>
    <name type="synonym">Arthrobotrys oligospora</name>
    <dbReference type="NCBI Taxonomy" id="2813651"/>
    <lineage>
        <taxon>Eukaryota</taxon>
        <taxon>Fungi</taxon>
        <taxon>Dikarya</taxon>
        <taxon>Ascomycota</taxon>
        <taxon>Pezizomycotina</taxon>
        <taxon>Orbiliomycetes</taxon>
        <taxon>Orbiliales</taxon>
        <taxon>Orbiliaceae</taxon>
        <taxon>Orbilia</taxon>
    </lineage>
</organism>
<dbReference type="Pfam" id="PF00072">
    <property type="entry name" value="Response_reg"/>
    <property type="match status" value="1"/>
</dbReference>
<dbReference type="SUPFAM" id="SSF55785">
    <property type="entry name" value="PYP-like sensor domain (PAS domain)"/>
    <property type="match status" value="1"/>
</dbReference>
<dbReference type="SUPFAM" id="SSF55874">
    <property type="entry name" value="ATPase domain of HSP90 chaperone/DNA topoisomerase II/histidine kinase"/>
    <property type="match status" value="1"/>
</dbReference>
<keyword evidence="4" id="KW-0732">Signal</keyword>
<dbReference type="Proteomes" id="UP000472727">
    <property type="component" value="Unassembled WGS sequence"/>
</dbReference>
<reference evidence="7 8" key="1">
    <citation type="submission" date="2019-06" db="EMBL/GenBank/DDBJ databases">
        <authorList>
            <person name="Palmer J.M."/>
        </authorList>
    </citation>
    <scope>NUCLEOTIDE SEQUENCE [LARGE SCALE GENOMIC DNA]</scope>
    <source>
        <strain evidence="7 8">TWF106</strain>
    </source>
</reference>
<evidence type="ECO:0000313" key="8">
    <source>
        <dbReference type="Proteomes" id="UP000472727"/>
    </source>
</evidence>
<dbReference type="PROSITE" id="PS50110">
    <property type="entry name" value="RESPONSE_REGULATORY"/>
    <property type="match status" value="1"/>
</dbReference>
<keyword evidence="1 2" id="KW-0597">Phosphoprotein</keyword>
<protein>
    <submittedName>
        <fullName evidence="7">Uncharacterized protein</fullName>
    </submittedName>
</protein>
<dbReference type="Gene3D" id="1.10.287.130">
    <property type="match status" value="1"/>
</dbReference>
<dbReference type="InterPro" id="IPR003594">
    <property type="entry name" value="HATPase_dom"/>
</dbReference>
<comment type="caution">
    <text evidence="7">The sequence shown here is derived from an EMBL/GenBank/DDBJ whole genome shotgun (WGS) entry which is preliminary data.</text>
</comment>
<dbReference type="SUPFAM" id="SSF52172">
    <property type="entry name" value="CheY-like"/>
    <property type="match status" value="1"/>
</dbReference>
<dbReference type="SMART" id="SM00388">
    <property type="entry name" value="HisKA"/>
    <property type="match status" value="1"/>
</dbReference>
<feature type="chain" id="PRO_5028929789" evidence="4">
    <location>
        <begin position="21"/>
        <end position="1389"/>
    </location>
</feature>
<accession>A0A7C8UXK8</accession>
<dbReference type="InterPro" id="IPR000014">
    <property type="entry name" value="PAS"/>
</dbReference>
<dbReference type="Gene3D" id="3.30.565.10">
    <property type="entry name" value="Histidine kinase-like ATPase, C-terminal domain"/>
    <property type="match status" value="1"/>
</dbReference>
<dbReference type="Gene3D" id="3.40.50.2300">
    <property type="match status" value="1"/>
</dbReference>
<dbReference type="SMART" id="SM00387">
    <property type="entry name" value="HATPase_c"/>
    <property type="match status" value="1"/>
</dbReference>
<evidence type="ECO:0000256" key="3">
    <source>
        <dbReference type="SAM" id="MobiDB-lite"/>
    </source>
</evidence>
<dbReference type="PANTHER" id="PTHR43719:SF30">
    <property type="entry name" value="TWO-COMPONENT SYSTEM RESPONSE REGULATOR"/>
    <property type="match status" value="1"/>
</dbReference>
<dbReference type="CDD" id="cd17546">
    <property type="entry name" value="REC_hyHK_CKI1_RcsC-like"/>
    <property type="match status" value="1"/>
</dbReference>
<proteinExistence type="predicted"/>
<dbReference type="InterPro" id="IPR005467">
    <property type="entry name" value="His_kinase_dom"/>
</dbReference>
<dbReference type="PANTHER" id="PTHR43719">
    <property type="entry name" value="TWO-COMPONENT HISTIDINE KINASE"/>
    <property type="match status" value="1"/>
</dbReference>
<evidence type="ECO:0000256" key="2">
    <source>
        <dbReference type="PROSITE-ProRule" id="PRU00169"/>
    </source>
</evidence>
<evidence type="ECO:0000256" key="4">
    <source>
        <dbReference type="SAM" id="SignalP"/>
    </source>
</evidence>
<gene>
    <name evidence="7" type="ORF">TWF106_005959</name>
</gene>
<dbReference type="CDD" id="cd00082">
    <property type="entry name" value="HisKA"/>
    <property type="match status" value="1"/>
</dbReference>
<evidence type="ECO:0000313" key="7">
    <source>
        <dbReference type="EMBL" id="KAF3221671.1"/>
    </source>
</evidence>
<dbReference type="SMART" id="SM00091">
    <property type="entry name" value="PAS"/>
    <property type="match status" value="1"/>
</dbReference>
<dbReference type="InterPro" id="IPR050956">
    <property type="entry name" value="2C_system_His_kinase"/>
</dbReference>
<dbReference type="GO" id="GO:0000155">
    <property type="term" value="F:phosphorelay sensor kinase activity"/>
    <property type="evidence" value="ECO:0007669"/>
    <property type="project" value="InterPro"/>
</dbReference>
<feature type="region of interest" description="Disordered" evidence="3">
    <location>
        <begin position="126"/>
        <end position="156"/>
    </location>
</feature>
<dbReference type="Pfam" id="PF13188">
    <property type="entry name" value="PAS_8"/>
    <property type="match status" value="1"/>
</dbReference>
<dbReference type="InterPro" id="IPR001789">
    <property type="entry name" value="Sig_transdc_resp-reg_receiver"/>
</dbReference>
<name>A0A7C8UXK8_ORBOL</name>
<dbReference type="EMBL" id="WIWS01000028">
    <property type="protein sequence ID" value="KAF3221671.1"/>
    <property type="molecule type" value="Genomic_DNA"/>
</dbReference>
<dbReference type="InterPro" id="IPR036890">
    <property type="entry name" value="HATPase_C_sf"/>
</dbReference>
<evidence type="ECO:0000259" key="5">
    <source>
        <dbReference type="PROSITE" id="PS50109"/>
    </source>
</evidence>
<feature type="signal peptide" evidence="4">
    <location>
        <begin position="1"/>
        <end position="20"/>
    </location>
</feature>
<dbReference type="InterPro" id="IPR003661">
    <property type="entry name" value="HisK_dim/P_dom"/>
</dbReference>
<dbReference type="Gene3D" id="3.30.450.20">
    <property type="entry name" value="PAS domain"/>
    <property type="match status" value="2"/>
</dbReference>
<dbReference type="InterPro" id="IPR004358">
    <property type="entry name" value="Sig_transdc_His_kin-like_C"/>
</dbReference>
<sequence length="1389" mass="155780">MFSWTRVFLGGGSAFIQALASIPQLLQVQATFDTQVIYNWCGNLTDQISISSAWPYAWVHEAKMYTTHTHQGSDDNLAVSLSDVKLLDALAVDPKPSFLVQSRPRPPCRPWPVSWHNDAVRTRLRLGRRTSNAHSPTSGATWNDGDNTPSDTANPPVTTALLSNYDHDFQIWIIDRLTYPGAHRHVPGGAYYTCTKGILWTTTTLEVGNIQYLQFTGIPLSWRLPTELEQGKAERSMSEISAQTLNDNDINVSGYSPTTEFRIPKWRRKSSFKPRDSVSEAKKDLHGERWSIPSNPIEILGKSELERKLSEVARSNTSSSLDLSDPDSKKFKHIHLGPKATDAFSINMNSLKIDGANSLQLSPDYFERTDGAVYRIVDWTRAESSESLPEFLKMIRDFDWGSTSVGPIEEWPQYLRTSIVLMCNSCFPSTMYYGPDYLFIYNEAFSRMMSSLHPWSLGKPCCEVWGGIFDDLLVERFTNVMQGKPQYQEDHEVFLVREGFTEQAYFSWALSPIVGDKGECVGIFSISADLTARVLAARSFQMFGEIGTRTSGITASKEFWQNFLGGMQTNETDAPFALVYSRVDGSGDGSSCSEVHGRKSTYDFTLEYEGSYNIPEGHICMPPQIDLSESDEGFASAFREACEHEFLYLKNSELVPPHLLDGLRSTFDDPIDSVAICPIYSHSLADEISGFLVLGLNTRRVFNDDYKLFVQLLIRQLSSSLSASFFFETEVRRSENLARIAAMEKIILSNQLAAKTMEARASEFRFKRLTEVAPVGIYMCDQRGKVTFVNDAWFEITQVPRDFDVENWIKYVHQDDRGIVLAGLADITEASELVAQTFRWITPYTTKDGQITERWTLGLSQPEFAEDGSHIGYLGVSTNISEQKLREKTQKKRLEEARELKRQQDNFVDIASHEMRNPLSAVLQLSDQIVSSLSDCRKYYKNRDYDPQLEEEITAAIDAAQTILLCASHQKRVVDDILTLSKLDSARLIITPVDVQPVAVVNEAIKMFEQECHLNDIHMDLEVDDDYRNLSVDWVKLDPTRLLQVLINLLTNALKFIRSETEKKIIITLSASLDKPLDPEGLMVFPSVRKTSEPSEASPPSVSETECPEDSLFLSFEVKDTGKGLTEEEKSMLFQKFSQASPRTHIQYGGSGLGLFISRELVQLHSGEIGVLSEAGNGCAFCFYIKVTRGEPQCAELPVYARTIVPGNQNKRNLGGLSLPLGDASLRPVSPGIMTGATTPINSRTSDFRRLEGCKVLVVEDNLVNQNVIRKQLQKLGCETYVANHGLEALEKVMQSKLYMKATGDAYDLTVILMDVEMPVMDGLKATGEIRKLEAEGSLLRRIPIIAVTANARPEQIKQMKEAGMNDVLSKPFRMPELVKKLEGVLGMG</sequence>
<evidence type="ECO:0000256" key="1">
    <source>
        <dbReference type="ARBA" id="ARBA00022553"/>
    </source>
</evidence>
<evidence type="ECO:0000259" key="6">
    <source>
        <dbReference type="PROSITE" id="PS50110"/>
    </source>
</evidence>
<feature type="domain" description="Response regulatory" evidence="6">
    <location>
        <begin position="1255"/>
        <end position="1386"/>
    </location>
</feature>
<dbReference type="SUPFAM" id="SSF47384">
    <property type="entry name" value="Homodimeric domain of signal transducing histidine kinase"/>
    <property type="match status" value="1"/>
</dbReference>
<dbReference type="PRINTS" id="PR00344">
    <property type="entry name" value="BCTRLSENSOR"/>
</dbReference>
<dbReference type="InterPro" id="IPR011006">
    <property type="entry name" value="CheY-like_superfamily"/>
</dbReference>
<dbReference type="NCBIfam" id="TIGR00229">
    <property type="entry name" value="sensory_box"/>
    <property type="match status" value="1"/>
</dbReference>
<dbReference type="InterPro" id="IPR035965">
    <property type="entry name" value="PAS-like_dom_sf"/>
</dbReference>
<dbReference type="PROSITE" id="PS50109">
    <property type="entry name" value="HIS_KIN"/>
    <property type="match status" value="1"/>
</dbReference>
<dbReference type="Pfam" id="PF02518">
    <property type="entry name" value="HATPase_c"/>
    <property type="match status" value="1"/>
</dbReference>
<dbReference type="SMART" id="SM00448">
    <property type="entry name" value="REC"/>
    <property type="match status" value="1"/>
</dbReference>
<dbReference type="CDD" id="cd00130">
    <property type="entry name" value="PAS"/>
    <property type="match status" value="1"/>
</dbReference>
<feature type="compositionally biased region" description="Polar residues" evidence="3">
    <location>
        <begin position="129"/>
        <end position="156"/>
    </location>
</feature>
<feature type="domain" description="Histidine kinase" evidence="5">
    <location>
        <begin position="910"/>
        <end position="1189"/>
    </location>
</feature>
<feature type="modified residue" description="4-aspartylphosphate" evidence="2">
    <location>
        <position position="1315"/>
    </location>
</feature>